<dbReference type="SUPFAM" id="SSF48726">
    <property type="entry name" value="Immunoglobulin"/>
    <property type="match status" value="2"/>
</dbReference>
<evidence type="ECO:0000313" key="5">
    <source>
        <dbReference type="Proteomes" id="UP001307889"/>
    </source>
</evidence>
<dbReference type="Proteomes" id="UP001307889">
    <property type="component" value="Chromosome 5"/>
</dbReference>
<sequence length="322" mass="35968">MMKGWVRGYSAVPFLQYVTGYGTIKRGSSVCVQYLCPQGNKRKIETTKELSDGLKLIDVKIDKHVVMGRGTTLECLFDMESEPLYSVKWYKDGHEFFRFVPKEVPPSQHFSVPGVHVDLENSTEAQVRLTHLELKSSGKYRCEVSAEGPSFQTVSAHSDMLVVALPEKGPTITGGRPRYQVGEHVNLNCTSGPSQPPTHLQWYINGAPANATLLRGPHTRRDASGLEVTTLGLEFRVERRHYRKGDMKLKCLASIATVYWNSNEESVEGDRPQRPPALEVKDNLPYPSRADRVLVSTVNSGVYSQSNLLHLLSILILATLRS</sequence>
<dbReference type="EMBL" id="AP028913">
    <property type="protein sequence ID" value="BES94559.1"/>
    <property type="molecule type" value="Genomic_DNA"/>
</dbReference>
<feature type="domain" description="Ig-like" evidence="3">
    <location>
        <begin position="37"/>
        <end position="155"/>
    </location>
</feature>
<evidence type="ECO:0000313" key="4">
    <source>
        <dbReference type="EMBL" id="BES94559.1"/>
    </source>
</evidence>
<dbReference type="InterPro" id="IPR013783">
    <property type="entry name" value="Ig-like_fold"/>
</dbReference>
<reference evidence="4 5" key="1">
    <citation type="submission" date="2023-09" db="EMBL/GenBank/DDBJ databases">
        <title>Nesidiocoris tenuis whole genome shotgun sequence.</title>
        <authorList>
            <person name="Shibata T."/>
            <person name="Shimoda M."/>
            <person name="Kobayashi T."/>
            <person name="Uehara T."/>
        </authorList>
    </citation>
    <scope>NUCLEOTIDE SEQUENCE [LARGE SCALE GENOMIC DNA]</scope>
    <source>
        <strain evidence="4 5">Japan</strain>
    </source>
</reference>
<keyword evidence="5" id="KW-1185">Reference proteome</keyword>
<dbReference type="Pfam" id="PF08205">
    <property type="entry name" value="C2-set_2"/>
    <property type="match status" value="1"/>
</dbReference>
<gene>
    <name evidence="4" type="ORF">NTJ_07368</name>
</gene>
<protein>
    <submittedName>
        <fullName evidence="4">Beat protein</fullName>
    </submittedName>
</protein>
<dbReference type="PANTHER" id="PTHR21261">
    <property type="entry name" value="BEAT PROTEIN"/>
    <property type="match status" value="1"/>
</dbReference>
<evidence type="ECO:0000256" key="2">
    <source>
        <dbReference type="SAM" id="MobiDB-lite"/>
    </source>
</evidence>
<dbReference type="InterPro" id="IPR036179">
    <property type="entry name" value="Ig-like_dom_sf"/>
</dbReference>
<dbReference type="InterPro" id="IPR007110">
    <property type="entry name" value="Ig-like_dom"/>
</dbReference>
<evidence type="ECO:0000259" key="3">
    <source>
        <dbReference type="PROSITE" id="PS50835"/>
    </source>
</evidence>
<accession>A0ABN7ATE3</accession>
<feature type="region of interest" description="Disordered" evidence="2">
    <location>
        <begin position="264"/>
        <end position="283"/>
    </location>
</feature>
<dbReference type="Gene3D" id="2.60.40.10">
    <property type="entry name" value="Immunoglobulins"/>
    <property type="match status" value="2"/>
</dbReference>
<dbReference type="PROSITE" id="PS50835">
    <property type="entry name" value="IG_LIKE"/>
    <property type="match status" value="2"/>
</dbReference>
<feature type="domain" description="Ig-like" evidence="3">
    <location>
        <begin position="170"/>
        <end position="268"/>
    </location>
</feature>
<dbReference type="PANTHER" id="PTHR21261:SF15">
    <property type="entry name" value="BEATEN PATH IIIA, ISOFORM D-RELATED"/>
    <property type="match status" value="1"/>
</dbReference>
<organism evidence="4 5">
    <name type="scientific">Nesidiocoris tenuis</name>
    <dbReference type="NCBI Taxonomy" id="355587"/>
    <lineage>
        <taxon>Eukaryota</taxon>
        <taxon>Metazoa</taxon>
        <taxon>Ecdysozoa</taxon>
        <taxon>Arthropoda</taxon>
        <taxon>Hexapoda</taxon>
        <taxon>Insecta</taxon>
        <taxon>Pterygota</taxon>
        <taxon>Neoptera</taxon>
        <taxon>Paraneoptera</taxon>
        <taxon>Hemiptera</taxon>
        <taxon>Heteroptera</taxon>
        <taxon>Panheteroptera</taxon>
        <taxon>Cimicomorpha</taxon>
        <taxon>Miridae</taxon>
        <taxon>Dicyphina</taxon>
        <taxon>Nesidiocoris</taxon>
    </lineage>
</organism>
<proteinExistence type="predicted"/>
<dbReference type="InterPro" id="IPR013162">
    <property type="entry name" value="CD80_C2-set"/>
</dbReference>
<evidence type="ECO:0000256" key="1">
    <source>
        <dbReference type="ARBA" id="ARBA00023157"/>
    </source>
</evidence>
<name>A0ABN7ATE3_9HEMI</name>
<dbReference type="CDD" id="cd00096">
    <property type="entry name" value="Ig"/>
    <property type="match status" value="1"/>
</dbReference>
<keyword evidence="1" id="KW-1015">Disulfide bond</keyword>